<dbReference type="Proteomes" id="UP000242188">
    <property type="component" value="Unassembled WGS sequence"/>
</dbReference>
<dbReference type="AlphaFoldDB" id="A0A210QH20"/>
<feature type="compositionally biased region" description="Basic and acidic residues" evidence="11">
    <location>
        <begin position="207"/>
        <end position="228"/>
    </location>
</feature>
<evidence type="ECO:0000256" key="4">
    <source>
        <dbReference type="ARBA" id="ARBA00022553"/>
    </source>
</evidence>
<evidence type="ECO:0000256" key="2">
    <source>
        <dbReference type="ARBA" id="ARBA00010840"/>
    </source>
</evidence>
<evidence type="ECO:0000256" key="11">
    <source>
        <dbReference type="SAM" id="MobiDB-lite"/>
    </source>
</evidence>
<dbReference type="GO" id="GO:0003677">
    <property type="term" value="F:DNA binding"/>
    <property type="evidence" value="ECO:0007669"/>
    <property type="project" value="UniProtKB-KW"/>
</dbReference>
<evidence type="ECO:0000256" key="9">
    <source>
        <dbReference type="ARBA" id="ARBA00062917"/>
    </source>
</evidence>
<evidence type="ECO:0000259" key="13">
    <source>
        <dbReference type="Pfam" id="PF21913"/>
    </source>
</evidence>
<name>A0A210QH20_MIZYE</name>
<evidence type="ECO:0000259" key="12">
    <source>
        <dbReference type="Pfam" id="PF05460"/>
    </source>
</evidence>
<evidence type="ECO:0000256" key="7">
    <source>
        <dbReference type="ARBA" id="ARBA00023125"/>
    </source>
</evidence>
<dbReference type="Gene3D" id="1.10.472.10">
    <property type="entry name" value="Cyclin-like"/>
    <property type="match status" value="1"/>
</dbReference>
<dbReference type="Pfam" id="PF21913">
    <property type="entry name" value="ORC6_2nd"/>
    <property type="match status" value="1"/>
</dbReference>
<evidence type="ECO:0000313" key="15">
    <source>
        <dbReference type="Proteomes" id="UP000242188"/>
    </source>
</evidence>
<reference evidence="14 15" key="1">
    <citation type="journal article" date="2017" name="Nat. Ecol. Evol.">
        <title>Scallop genome provides insights into evolution of bilaterian karyotype and development.</title>
        <authorList>
            <person name="Wang S."/>
            <person name="Zhang J."/>
            <person name="Jiao W."/>
            <person name="Li J."/>
            <person name="Xun X."/>
            <person name="Sun Y."/>
            <person name="Guo X."/>
            <person name="Huan P."/>
            <person name="Dong B."/>
            <person name="Zhang L."/>
            <person name="Hu X."/>
            <person name="Sun X."/>
            <person name="Wang J."/>
            <person name="Zhao C."/>
            <person name="Wang Y."/>
            <person name="Wang D."/>
            <person name="Huang X."/>
            <person name="Wang R."/>
            <person name="Lv J."/>
            <person name="Li Y."/>
            <person name="Zhang Z."/>
            <person name="Liu B."/>
            <person name="Lu W."/>
            <person name="Hui Y."/>
            <person name="Liang J."/>
            <person name="Zhou Z."/>
            <person name="Hou R."/>
            <person name="Li X."/>
            <person name="Liu Y."/>
            <person name="Li H."/>
            <person name="Ning X."/>
            <person name="Lin Y."/>
            <person name="Zhao L."/>
            <person name="Xing Q."/>
            <person name="Dou J."/>
            <person name="Li Y."/>
            <person name="Mao J."/>
            <person name="Guo H."/>
            <person name="Dou H."/>
            <person name="Li T."/>
            <person name="Mu C."/>
            <person name="Jiang W."/>
            <person name="Fu Q."/>
            <person name="Fu X."/>
            <person name="Miao Y."/>
            <person name="Liu J."/>
            <person name="Yu Q."/>
            <person name="Li R."/>
            <person name="Liao H."/>
            <person name="Li X."/>
            <person name="Kong Y."/>
            <person name="Jiang Z."/>
            <person name="Chourrout D."/>
            <person name="Li R."/>
            <person name="Bao Z."/>
        </authorList>
    </citation>
    <scope>NUCLEOTIDE SEQUENCE [LARGE SCALE GENOMIC DNA]</scope>
    <source>
        <strain evidence="14 15">PY_sf001</strain>
    </source>
</reference>
<evidence type="ECO:0000256" key="3">
    <source>
        <dbReference type="ARBA" id="ARBA00022499"/>
    </source>
</evidence>
<dbReference type="Pfam" id="PF05460">
    <property type="entry name" value="ORC6"/>
    <property type="match status" value="1"/>
</dbReference>
<dbReference type="CDD" id="cd11583">
    <property type="entry name" value="Orc6_mid"/>
    <property type="match status" value="1"/>
</dbReference>
<protein>
    <recommendedName>
        <fullName evidence="10">Origin recognition complex subunit 6</fullName>
    </recommendedName>
</protein>
<keyword evidence="3" id="KW-1017">Isopeptide bond</keyword>
<comment type="caution">
    <text evidence="14">The sequence shown here is derived from an EMBL/GenBank/DDBJ whole genome shotgun (WGS) entry which is preliminary data.</text>
</comment>
<keyword evidence="8" id="KW-0539">Nucleus</keyword>
<dbReference type="InterPro" id="IPR020529">
    <property type="entry name" value="ORC6_met/pln"/>
</dbReference>
<organism evidence="14 15">
    <name type="scientific">Mizuhopecten yessoensis</name>
    <name type="common">Japanese scallop</name>
    <name type="synonym">Patinopecten yessoensis</name>
    <dbReference type="NCBI Taxonomy" id="6573"/>
    <lineage>
        <taxon>Eukaryota</taxon>
        <taxon>Metazoa</taxon>
        <taxon>Spiralia</taxon>
        <taxon>Lophotrochozoa</taxon>
        <taxon>Mollusca</taxon>
        <taxon>Bivalvia</taxon>
        <taxon>Autobranchia</taxon>
        <taxon>Pteriomorphia</taxon>
        <taxon>Pectinida</taxon>
        <taxon>Pectinoidea</taxon>
        <taxon>Pectinidae</taxon>
        <taxon>Mizuhopecten</taxon>
    </lineage>
</organism>
<proteinExistence type="inferred from homology"/>
<keyword evidence="15" id="KW-1185">Reference proteome</keyword>
<dbReference type="InterPro" id="IPR054113">
    <property type="entry name" value="ORC6_cyclin-like_2nd"/>
</dbReference>
<evidence type="ECO:0000256" key="5">
    <source>
        <dbReference type="ARBA" id="ARBA00022705"/>
    </source>
</evidence>
<evidence type="ECO:0000256" key="10">
    <source>
        <dbReference type="ARBA" id="ARBA00069654"/>
    </source>
</evidence>
<feature type="domain" description="ORC6 first cyclin-like" evidence="12">
    <location>
        <begin position="20"/>
        <end position="95"/>
    </location>
</feature>
<dbReference type="SUPFAM" id="SSF47954">
    <property type="entry name" value="Cyclin-like"/>
    <property type="match status" value="1"/>
</dbReference>
<dbReference type="InterPro" id="IPR008721">
    <property type="entry name" value="ORC6_cyclin_first"/>
</dbReference>
<keyword evidence="6" id="KW-0832">Ubl conjugation</keyword>
<comment type="subunit">
    <text evidence="9">Component of ORC, a complex composed of at least 6 subunits: ORC1, ORC2, ORC3, ORC4, ORC5 and ORC6. ORC is regulated in a cell-cycle dependent manner. It is sequentially assembled at the exit from anaphase of mitosis and disassembled as cells enter S phase. Interacts with DBF4.</text>
</comment>
<evidence type="ECO:0000313" key="14">
    <source>
        <dbReference type="EMBL" id="OWF48060.1"/>
    </source>
</evidence>
<dbReference type="GO" id="GO:0006270">
    <property type="term" value="P:DNA replication initiation"/>
    <property type="evidence" value="ECO:0007669"/>
    <property type="project" value="TreeGrafter"/>
</dbReference>
<keyword evidence="4" id="KW-0597">Phosphoprotein</keyword>
<dbReference type="FunFam" id="1.10.472.10:FF:000054">
    <property type="entry name" value="origin recognition complex subunit 6"/>
    <property type="match status" value="1"/>
</dbReference>
<dbReference type="GO" id="GO:0005664">
    <property type="term" value="C:nuclear origin of replication recognition complex"/>
    <property type="evidence" value="ECO:0007669"/>
    <property type="project" value="InterPro"/>
</dbReference>
<dbReference type="EMBL" id="NEDP02003738">
    <property type="protein sequence ID" value="OWF48060.1"/>
    <property type="molecule type" value="Genomic_DNA"/>
</dbReference>
<comment type="similarity">
    <text evidence="2">Belongs to the ORC6 family.</text>
</comment>
<keyword evidence="7" id="KW-0238">DNA-binding</keyword>
<evidence type="ECO:0000256" key="6">
    <source>
        <dbReference type="ARBA" id="ARBA00022843"/>
    </source>
</evidence>
<feature type="domain" description="ORC6 second cyclin-like" evidence="13">
    <location>
        <begin position="100"/>
        <end position="184"/>
    </location>
</feature>
<dbReference type="PANTHER" id="PTHR13394:SF0">
    <property type="entry name" value="ORIGIN RECOGNITION COMPLEX SUBUNIT 6"/>
    <property type="match status" value="1"/>
</dbReference>
<dbReference type="InterPro" id="IPR036915">
    <property type="entry name" value="Cyclin-like_sf"/>
</dbReference>
<dbReference type="STRING" id="6573.A0A210QH20"/>
<evidence type="ECO:0000256" key="8">
    <source>
        <dbReference type="ARBA" id="ARBA00023242"/>
    </source>
</evidence>
<accession>A0A210QH20</accession>
<sequence>MSKQPINVMSSKLGISSLRTIEKAKELQQLMDVRVGSGSLAALGITGSCPLIMCLDLAASATGQTLTKTEAIRLSGVNKKVYANGLRALESMLELEVKQTIKDLAVQFGCSGAVTLAEQALQRYEQSHNSKSCTQMDFSAPMFQASALYAACRKLKTKVDRKKIVEVCSIKRTTFDRLVADLEKQVETIIGEQGKVKSTAIKKRPKSLMDDVERHMQEEESKRAKTDNSEESGGNVDYKDWKKRILEKALKAKKEAKAEKDTSNTADS</sequence>
<comment type="subcellular location">
    <subcellularLocation>
        <location evidence="1">Nucleus</location>
    </subcellularLocation>
</comment>
<dbReference type="PANTHER" id="PTHR13394">
    <property type="entry name" value="ORIGIN RECOGNITION COMPLEX SUBUNIT 6"/>
    <property type="match status" value="1"/>
</dbReference>
<evidence type="ECO:0000256" key="1">
    <source>
        <dbReference type="ARBA" id="ARBA00004123"/>
    </source>
</evidence>
<gene>
    <name evidence="14" type="ORF">KP79_PYT13973</name>
</gene>
<dbReference type="OrthoDB" id="5552484at2759"/>
<keyword evidence="5" id="KW-0235">DNA replication</keyword>
<feature type="region of interest" description="Disordered" evidence="11">
    <location>
        <begin position="204"/>
        <end position="236"/>
    </location>
</feature>